<dbReference type="PROSITE" id="PS50850">
    <property type="entry name" value="MFS"/>
    <property type="match status" value="1"/>
</dbReference>
<dbReference type="InterPro" id="IPR020846">
    <property type="entry name" value="MFS_dom"/>
</dbReference>
<feature type="transmembrane region" description="Helical" evidence="8">
    <location>
        <begin position="496"/>
        <end position="513"/>
    </location>
</feature>
<keyword evidence="11" id="KW-1185">Reference proteome</keyword>
<feature type="transmembrane region" description="Helical" evidence="8">
    <location>
        <begin position="23"/>
        <end position="42"/>
    </location>
</feature>
<proteinExistence type="inferred from homology"/>
<comment type="subcellular location">
    <subcellularLocation>
        <location evidence="1">Cell membrane</location>
        <topology evidence="1">Multi-pass membrane protein</topology>
    </subcellularLocation>
</comment>
<dbReference type="OrthoDB" id="9812221at2"/>
<dbReference type="AlphaFoldDB" id="A0A109J336"/>
<evidence type="ECO:0000256" key="8">
    <source>
        <dbReference type="SAM" id="Phobius"/>
    </source>
</evidence>
<feature type="transmembrane region" description="Helical" evidence="8">
    <location>
        <begin position="88"/>
        <end position="109"/>
    </location>
</feature>
<dbReference type="GO" id="GO:0022857">
    <property type="term" value="F:transmembrane transporter activity"/>
    <property type="evidence" value="ECO:0007669"/>
    <property type="project" value="InterPro"/>
</dbReference>
<dbReference type="RefSeq" id="WP_062375696.1">
    <property type="nucleotide sequence ID" value="NZ_LNCD01000140.1"/>
</dbReference>
<feature type="transmembrane region" description="Helical" evidence="8">
    <location>
        <begin position="176"/>
        <end position="200"/>
    </location>
</feature>
<dbReference type="InterPro" id="IPR004638">
    <property type="entry name" value="EmrB-like"/>
</dbReference>
<keyword evidence="5 8" id="KW-0812">Transmembrane</keyword>
<dbReference type="PANTHER" id="PTHR42718:SF9">
    <property type="entry name" value="MAJOR FACILITATOR SUPERFAMILY MULTIDRUG TRANSPORTER MFSC"/>
    <property type="match status" value="1"/>
</dbReference>
<dbReference type="Gene3D" id="1.20.1250.20">
    <property type="entry name" value="MFS general substrate transporter like domains"/>
    <property type="match status" value="1"/>
</dbReference>
<dbReference type="PANTHER" id="PTHR42718">
    <property type="entry name" value="MAJOR FACILITATOR SUPERFAMILY MULTIDRUG TRANSPORTER MFSC"/>
    <property type="match status" value="1"/>
</dbReference>
<feature type="transmembrane region" description="Helical" evidence="8">
    <location>
        <begin position="281"/>
        <end position="305"/>
    </location>
</feature>
<feature type="domain" description="Major facilitator superfamily (MFS) profile" evidence="9">
    <location>
        <begin position="25"/>
        <end position="518"/>
    </location>
</feature>
<dbReference type="Gene3D" id="1.20.1720.10">
    <property type="entry name" value="Multidrug resistance protein D"/>
    <property type="match status" value="1"/>
</dbReference>
<keyword evidence="7 8" id="KW-0472">Membrane</keyword>
<keyword evidence="3" id="KW-0813">Transport</keyword>
<dbReference type="GO" id="GO:0005886">
    <property type="term" value="C:plasma membrane"/>
    <property type="evidence" value="ECO:0007669"/>
    <property type="project" value="UniProtKB-SubCell"/>
</dbReference>
<dbReference type="InterPro" id="IPR036259">
    <property type="entry name" value="MFS_trans_sf"/>
</dbReference>
<comment type="caution">
    <text evidence="10">The sequence shown here is derived from an EMBL/GenBank/DDBJ whole genome shotgun (WGS) entry which is preliminary data.</text>
</comment>
<keyword evidence="6 8" id="KW-1133">Transmembrane helix</keyword>
<evidence type="ECO:0000256" key="7">
    <source>
        <dbReference type="ARBA" id="ARBA00023136"/>
    </source>
</evidence>
<dbReference type="Proteomes" id="UP000068164">
    <property type="component" value="Unassembled WGS sequence"/>
</dbReference>
<comment type="similarity">
    <text evidence="2">Belongs to the major facilitator superfamily. EmrB family.</text>
</comment>
<feature type="transmembrane region" description="Helical" evidence="8">
    <location>
        <begin position="148"/>
        <end position="170"/>
    </location>
</feature>
<protein>
    <submittedName>
        <fullName evidence="10">Disulfide bond formation protein DsbA</fullName>
    </submittedName>
</protein>
<gene>
    <name evidence="10" type="ORF">AS026_23900</name>
</gene>
<name>A0A109J336_9HYPH</name>
<keyword evidence="4" id="KW-1003">Cell membrane</keyword>
<accession>A0A109J336</accession>
<dbReference type="NCBIfam" id="TIGR00711">
    <property type="entry name" value="efflux_EmrB"/>
    <property type="match status" value="1"/>
</dbReference>
<dbReference type="Pfam" id="PF07690">
    <property type="entry name" value="MFS_1"/>
    <property type="match status" value="1"/>
</dbReference>
<evidence type="ECO:0000256" key="2">
    <source>
        <dbReference type="ARBA" id="ARBA00008537"/>
    </source>
</evidence>
<evidence type="ECO:0000256" key="6">
    <source>
        <dbReference type="ARBA" id="ARBA00022989"/>
    </source>
</evidence>
<evidence type="ECO:0000313" key="10">
    <source>
        <dbReference type="EMBL" id="KWV41433.1"/>
    </source>
</evidence>
<evidence type="ECO:0000256" key="5">
    <source>
        <dbReference type="ARBA" id="ARBA00022692"/>
    </source>
</evidence>
<sequence length="528" mass="55043">MSAQSISVQATAPQPDAASLTDWVAVVAGAIGALMATLDISITNTALPQIQGAIGASGTEGTWIGTGYLVAEVIMIPLTAWFTRLLGLRTLLLVTTTAFVLFSMFCGLSDSLLAMIIGRVGQGFFGGALIPTAQVIVRTRLPPRQMPVGMSIFGVIVLIGPILGPVLGGYLAEEITWRWCFFLNLPVGIALAILLLVGLPRQSPNLGLLAKADWWGIAGMTLAFSCLTVVFEEGQREAWFESPMIVQLSLASLLGFVVLFVTQKTSADPVIKLSLLRNGAFASATLIALAVGAATYGATFILPQFLSTIAGYNPRQAGGIMALSAVPVLLLVPVLPRVVGRFDARIMVALGLVFFAASCFVDIGLSPDSAGGDFTISQLLRGVGQILAAMPLNQVSMAAIGRENAADGAGIYSMARNLGGSMGLALSGVVIDQRSAAHSDTIREALTANSIAGQARLAVSGVSQGIDAATAKLRAISQLSSLIERNALVMTYSDCFWLMGVMIIAMTPVVLLLRQPKKTAAAGLVAGH</sequence>
<feature type="transmembrane region" description="Helical" evidence="8">
    <location>
        <begin position="212"/>
        <end position="231"/>
    </location>
</feature>
<evidence type="ECO:0000256" key="3">
    <source>
        <dbReference type="ARBA" id="ARBA00022448"/>
    </source>
</evidence>
<evidence type="ECO:0000313" key="11">
    <source>
        <dbReference type="Proteomes" id="UP000068164"/>
    </source>
</evidence>
<feature type="transmembrane region" description="Helical" evidence="8">
    <location>
        <begin position="347"/>
        <end position="365"/>
    </location>
</feature>
<evidence type="ECO:0000256" key="4">
    <source>
        <dbReference type="ARBA" id="ARBA00022475"/>
    </source>
</evidence>
<dbReference type="EMBL" id="LNCD01000140">
    <property type="protein sequence ID" value="KWV41433.1"/>
    <property type="molecule type" value="Genomic_DNA"/>
</dbReference>
<evidence type="ECO:0000256" key="1">
    <source>
        <dbReference type="ARBA" id="ARBA00004651"/>
    </source>
</evidence>
<dbReference type="SUPFAM" id="SSF103473">
    <property type="entry name" value="MFS general substrate transporter"/>
    <property type="match status" value="1"/>
</dbReference>
<dbReference type="InterPro" id="IPR011701">
    <property type="entry name" value="MFS"/>
</dbReference>
<evidence type="ECO:0000259" key="9">
    <source>
        <dbReference type="PROSITE" id="PS50850"/>
    </source>
</evidence>
<feature type="transmembrane region" description="Helical" evidence="8">
    <location>
        <begin position="317"/>
        <end position="335"/>
    </location>
</feature>
<feature type="transmembrane region" description="Helical" evidence="8">
    <location>
        <begin position="63"/>
        <end position="82"/>
    </location>
</feature>
<organism evidence="10 11">
    <name type="scientific">Rhizobium altiplani</name>
    <dbReference type="NCBI Taxonomy" id="1864509"/>
    <lineage>
        <taxon>Bacteria</taxon>
        <taxon>Pseudomonadati</taxon>
        <taxon>Pseudomonadota</taxon>
        <taxon>Alphaproteobacteria</taxon>
        <taxon>Hyphomicrobiales</taxon>
        <taxon>Rhizobiaceae</taxon>
        <taxon>Rhizobium/Agrobacterium group</taxon>
        <taxon>Rhizobium</taxon>
    </lineage>
</organism>
<reference evidence="10 11" key="1">
    <citation type="submission" date="2015-11" db="EMBL/GenBank/DDBJ databases">
        <title>Draft Genome Sequence of the Strain BR 10423 (Rhizobium sp.) isolated from nodules of Mimosa pudica.</title>
        <authorList>
            <person name="Barauna A.C."/>
            <person name="Zilli J.E."/>
            <person name="Simoes-Araujo J.L."/>
            <person name="Reis V.M."/>
            <person name="James E.K."/>
            <person name="Reis F.B.Jr."/>
            <person name="Rouws L.F."/>
            <person name="Passos S.R."/>
            <person name="Gois S.R."/>
        </authorList>
    </citation>
    <scope>NUCLEOTIDE SEQUENCE [LARGE SCALE GENOMIC DNA]</scope>
    <source>
        <strain evidence="10 11">BR10423</strain>
    </source>
</reference>